<keyword evidence="1" id="KW-0645">Protease</keyword>
<evidence type="ECO:0000313" key="9">
    <source>
        <dbReference type="Proteomes" id="UP001314229"/>
    </source>
</evidence>
<keyword evidence="3" id="KW-0378">Hydrolase</keyword>
<dbReference type="Pfam" id="PF07727">
    <property type="entry name" value="RVT_2"/>
    <property type="match status" value="1"/>
</dbReference>
<keyword evidence="4" id="KW-0863">Zinc-finger</keyword>
<evidence type="ECO:0000256" key="2">
    <source>
        <dbReference type="ARBA" id="ARBA00022723"/>
    </source>
</evidence>
<accession>A0AAV1PQW2</accession>
<keyword evidence="4" id="KW-0862">Zinc</keyword>
<dbReference type="InterPro" id="IPR001878">
    <property type="entry name" value="Znf_CCHC"/>
</dbReference>
<sequence>MDNLTLQFVQQALINEEQKRVQADDNGAATGGASAMSTQVRGDMQPNSKAVGADRSSSWRCYKCGQEGLIKRDCPRGKKKKKIHKAKSMMCEDTEESSESAFVVKATNQNEMSQQSQWLIDSGASKHMTCYKECLQDYQQFSEPQSVKLGDGRVVDALGLGNINLRMTFKVSDVKNVTMYDVIKLKELKNLVNGVDFTAEKEATFCEACVEGKLSRKPHKPVGEIRSKRKLQLIHSDVCGPMQTESIGGVKYFVTFIDDYSRCCKVYFLKQKSEVLSKFNEFEKTFSNECGQKVTRLRTDNGGKYTSSECQEYLKAQGIHNEMTVPHTPQQNGVAERKNRTLIEAAKSMLSHAKLPKMYWAEALATAAYIQNRLPTSVLNKSDTLPEMEWQKAGHESHESIWLCCLCTCPSDEATVSESARESSRIRKPPKRYGYDEFADKVTDHIANVCCVTEPSTLKEALMSPNAKEWQEAADSEYESLLENETWDLLDLPKDRKAIGSRSRQELEILAVYVDDLILITESTESMDELKQALKRRYKMKDMGELSYILGISVIQDRAKKCVFLRQKHYIETILQKYGMNNANPIATPADANVKLRKDDGVSKPVNPSSLLYAAMATRPDIAQAVSVVSKFNANPNTAHLTAVKIILRYLKGTVNLALKYEQSESGTLIGFSDADWAGDQDDCRSTTGDMFFLSGGASIFRSKILLLDFENII</sequence>
<name>A0AAV1PQW2_SCOSC</name>
<dbReference type="GO" id="GO:0008233">
    <property type="term" value="F:peptidase activity"/>
    <property type="evidence" value="ECO:0007669"/>
    <property type="project" value="UniProtKB-KW"/>
</dbReference>
<feature type="compositionally biased region" description="Low complexity" evidence="5">
    <location>
        <begin position="27"/>
        <end position="38"/>
    </location>
</feature>
<evidence type="ECO:0000259" key="6">
    <source>
        <dbReference type="PROSITE" id="PS50158"/>
    </source>
</evidence>
<dbReference type="Proteomes" id="UP001314229">
    <property type="component" value="Unassembled WGS sequence"/>
</dbReference>
<dbReference type="Gene3D" id="3.30.420.10">
    <property type="entry name" value="Ribonuclease H-like superfamily/Ribonuclease H"/>
    <property type="match status" value="1"/>
</dbReference>
<keyword evidence="2" id="KW-0479">Metal-binding</keyword>
<dbReference type="PANTHER" id="PTHR42648">
    <property type="entry name" value="TRANSPOSASE, PUTATIVE-RELATED"/>
    <property type="match status" value="1"/>
</dbReference>
<reference evidence="8 9" key="1">
    <citation type="submission" date="2024-01" db="EMBL/GenBank/DDBJ databases">
        <authorList>
            <person name="Alioto T."/>
            <person name="Alioto T."/>
            <person name="Gomez Garrido J."/>
        </authorList>
    </citation>
    <scope>NUCLEOTIDE SEQUENCE [LARGE SCALE GENOMIC DNA]</scope>
</reference>
<proteinExistence type="predicted"/>
<dbReference type="InterPro" id="IPR036397">
    <property type="entry name" value="RNaseH_sf"/>
</dbReference>
<evidence type="ECO:0000256" key="4">
    <source>
        <dbReference type="PROSITE-ProRule" id="PRU00047"/>
    </source>
</evidence>
<dbReference type="GO" id="GO:0015074">
    <property type="term" value="P:DNA integration"/>
    <property type="evidence" value="ECO:0007669"/>
    <property type="project" value="InterPro"/>
</dbReference>
<evidence type="ECO:0000313" key="8">
    <source>
        <dbReference type="EMBL" id="CAK6974377.1"/>
    </source>
</evidence>
<organism evidence="8 9">
    <name type="scientific">Scomber scombrus</name>
    <name type="common">Atlantic mackerel</name>
    <name type="synonym">Scomber vernalis</name>
    <dbReference type="NCBI Taxonomy" id="13677"/>
    <lineage>
        <taxon>Eukaryota</taxon>
        <taxon>Metazoa</taxon>
        <taxon>Chordata</taxon>
        <taxon>Craniata</taxon>
        <taxon>Vertebrata</taxon>
        <taxon>Euteleostomi</taxon>
        <taxon>Actinopterygii</taxon>
        <taxon>Neopterygii</taxon>
        <taxon>Teleostei</taxon>
        <taxon>Neoteleostei</taxon>
        <taxon>Acanthomorphata</taxon>
        <taxon>Pelagiaria</taxon>
        <taxon>Scombriformes</taxon>
        <taxon>Scombridae</taxon>
        <taxon>Scomber</taxon>
    </lineage>
</organism>
<dbReference type="PROSITE" id="PS50994">
    <property type="entry name" value="INTEGRASE"/>
    <property type="match status" value="1"/>
</dbReference>
<dbReference type="GO" id="GO:0003676">
    <property type="term" value="F:nucleic acid binding"/>
    <property type="evidence" value="ECO:0007669"/>
    <property type="project" value="InterPro"/>
</dbReference>
<evidence type="ECO:0000256" key="5">
    <source>
        <dbReference type="SAM" id="MobiDB-lite"/>
    </source>
</evidence>
<dbReference type="InterPro" id="IPR039537">
    <property type="entry name" value="Retrotran_Ty1/copia-like"/>
</dbReference>
<dbReference type="InterPro" id="IPR013103">
    <property type="entry name" value="RVT_2"/>
</dbReference>
<dbReference type="SUPFAM" id="SSF53098">
    <property type="entry name" value="Ribonuclease H-like"/>
    <property type="match status" value="1"/>
</dbReference>
<dbReference type="InterPro" id="IPR054722">
    <property type="entry name" value="PolX-like_BBD"/>
</dbReference>
<comment type="caution">
    <text evidence="8">The sequence shown here is derived from an EMBL/GenBank/DDBJ whole genome shotgun (WGS) entry which is preliminary data.</text>
</comment>
<dbReference type="GO" id="GO:0008270">
    <property type="term" value="F:zinc ion binding"/>
    <property type="evidence" value="ECO:0007669"/>
    <property type="project" value="UniProtKB-KW"/>
</dbReference>
<evidence type="ECO:0000256" key="1">
    <source>
        <dbReference type="ARBA" id="ARBA00022670"/>
    </source>
</evidence>
<evidence type="ECO:0000256" key="3">
    <source>
        <dbReference type="ARBA" id="ARBA00022801"/>
    </source>
</evidence>
<dbReference type="AlphaFoldDB" id="A0AAV1PQW2"/>
<dbReference type="Pfam" id="PF00665">
    <property type="entry name" value="rve"/>
    <property type="match status" value="1"/>
</dbReference>
<dbReference type="PROSITE" id="PS50158">
    <property type="entry name" value="ZF_CCHC"/>
    <property type="match status" value="1"/>
</dbReference>
<dbReference type="PANTHER" id="PTHR42648:SF28">
    <property type="entry name" value="TRANSPOSON-ENCODED PROTEIN WITH RIBONUCLEASE H-LIKE AND RETROVIRUS ZINC FINGER-LIKE DOMAINS"/>
    <property type="match status" value="1"/>
</dbReference>
<dbReference type="EMBL" id="CAWUFR010000257">
    <property type="protein sequence ID" value="CAK6974377.1"/>
    <property type="molecule type" value="Genomic_DNA"/>
</dbReference>
<feature type="region of interest" description="Disordered" evidence="5">
    <location>
        <begin position="22"/>
        <end position="52"/>
    </location>
</feature>
<protein>
    <submittedName>
        <fullName evidence="8">Retrovirus-related Pol polyprotein from transposon TNT 1-94</fullName>
    </submittedName>
</protein>
<dbReference type="GO" id="GO:0006508">
    <property type="term" value="P:proteolysis"/>
    <property type="evidence" value="ECO:0007669"/>
    <property type="project" value="UniProtKB-KW"/>
</dbReference>
<keyword evidence="9" id="KW-1185">Reference proteome</keyword>
<feature type="domain" description="Integrase catalytic" evidence="7">
    <location>
        <begin position="217"/>
        <end position="394"/>
    </location>
</feature>
<dbReference type="InterPro" id="IPR012337">
    <property type="entry name" value="RNaseH-like_sf"/>
</dbReference>
<feature type="domain" description="CCHC-type" evidence="6">
    <location>
        <begin position="60"/>
        <end position="76"/>
    </location>
</feature>
<dbReference type="Pfam" id="PF22936">
    <property type="entry name" value="Pol_BBD"/>
    <property type="match status" value="1"/>
</dbReference>
<gene>
    <name evidence="8" type="ORF">FSCOSCO3_A022898</name>
</gene>
<evidence type="ECO:0000259" key="7">
    <source>
        <dbReference type="PROSITE" id="PS50994"/>
    </source>
</evidence>
<dbReference type="InterPro" id="IPR001584">
    <property type="entry name" value="Integrase_cat-core"/>
</dbReference>